<reference evidence="1" key="1">
    <citation type="journal article" date="2014" name="Int. J. Syst. Evol. Microbiol.">
        <title>Complete genome sequence of Corynebacterium casei LMG S-19264T (=DSM 44701T), isolated from a smear-ripened cheese.</title>
        <authorList>
            <consortium name="US DOE Joint Genome Institute (JGI-PGF)"/>
            <person name="Walter F."/>
            <person name="Albersmeier A."/>
            <person name="Kalinowski J."/>
            <person name="Ruckert C."/>
        </authorList>
    </citation>
    <scope>NUCLEOTIDE SEQUENCE</scope>
    <source>
        <strain evidence="1">KCTC 42651</strain>
    </source>
</reference>
<protein>
    <submittedName>
        <fullName evidence="1">Uncharacterized protein</fullName>
    </submittedName>
</protein>
<dbReference type="RefSeq" id="WP_189987633.1">
    <property type="nucleotide sequence ID" value="NZ_BMZS01000002.1"/>
</dbReference>
<evidence type="ECO:0000313" key="1">
    <source>
        <dbReference type="EMBL" id="GHD42635.1"/>
    </source>
</evidence>
<evidence type="ECO:0000313" key="2">
    <source>
        <dbReference type="Proteomes" id="UP000630353"/>
    </source>
</evidence>
<dbReference type="AlphaFoldDB" id="A0A918XNP3"/>
<organism evidence="1 2">
    <name type="scientific">Thalassobaculum fulvum</name>
    <dbReference type="NCBI Taxonomy" id="1633335"/>
    <lineage>
        <taxon>Bacteria</taxon>
        <taxon>Pseudomonadati</taxon>
        <taxon>Pseudomonadota</taxon>
        <taxon>Alphaproteobacteria</taxon>
        <taxon>Rhodospirillales</taxon>
        <taxon>Thalassobaculaceae</taxon>
        <taxon>Thalassobaculum</taxon>
    </lineage>
</organism>
<dbReference type="EMBL" id="BMZS01000002">
    <property type="protein sequence ID" value="GHD42635.1"/>
    <property type="molecule type" value="Genomic_DNA"/>
</dbReference>
<sequence>MTEPIAVEVVEELSLSIFTVVGDVRADELVRVILEHFPEHRTDNSLWDLGEADLSVLAKDGIVRIAEAGQRVSHYRRADGRTAIVVQTNVERTLLRLYEAVNELQGSPRVYRFFDNRDDAIAWIGESAP</sequence>
<gene>
    <name evidence="1" type="ORF">GCM10017083_07870</name>
</gene>
<keyword evidence="2" id="KW-1185">Reference proteome</keyword>
<proteinExistence type="predicted"/>
<name>A0A918XNP3_9PROT</name>
<accession>A0A918XNP3</accession>
<dbReference type="Proteomes" id="UP000630353">
    <property type="component" value="Unassembled WGS sequence"/>
</dbReference>
<reference evidence="1" key="2">
    <citation type="submission" date="2020-09" db="EMBL/GenBank/DDBJ databases">
        <authorList>
            <person name="Sun Q."/>
            <person name="Kim S."/>
        </authorList>
    </citation>
    <scope>NUCLEOTIDE SEQUENCE</scope>
    <source>
        <strain evidence="1">KCTC 42651</strain>
    </source>
</reference>
<comment type="caution">
    <text evidence="1">The sequence shown here is derived from an EMBL/GenBank/DDBJ whole genome shotgun (WGS) entry which is preliminary data.</text>
</comment>